<protein>
    <recommendedName>
        <fullName evidence="2">(d)CMP kinase</fullName>
        <ecNumber evidence="2">2.7.4.25</ecNumber>
    </recommendedName>
</protein>
<dbReference type="NCBIfam" id="TIGR00017">
    <property type="entry name" value="cmk"/>
    <property type="match status" value="1"/>
</dbReference>
<keyword evidence="5 10" id="KW-0418">Kinase</keyword>
<dbReference type="SUPFAM" id="SSF52540">
    <property type="entry name" value="P-loop containing nucleoside triphosphate hydrolases"/>
    <property type="match status" value="1"/>
</dbReference>
<dbReference type="GO" id="GO:0036430">
    <property type="term" value="F:CMP kinase activity"/>
    <property type="evidence" value="ECO:0007669"/>
    <property type="project" value="RHEA"/>
</dbReference>
<evidence type="ECO:0000259" key="9">
    <source>
        <dbReference type="Pfam" id="PF02224"/>
    </source>
</evidence>
<dbReference type="GO" id="GO:0036431">
    <property type="term" value="F:dCMP kinase activity"/>
    <property type="evidence" value="ECO:0007669"/>
    <property type="project" value="InterPro"/>
</dbReference>
<evidence type="ECO:0000313" key="10">
    <source>
        <dbReference type="EMBL" id="VAW33626.1"/>
    </source>
</evidence>
<dbReference type="EMBL" id="UOEX01000048">
    <property type="protein sequence ID" value="VAW33626.1"/>
    <property type="molecule type" value="Genomic_DNA"/>
</dbReference>
<evidence type="ECO:0000256" key="2">
    <source>
        <dbReference type="ARBA" id="ARBA00012906"/>
    </source>
</evidence>
<name>A0A3B0VN84_9ZZZZ</name>
<organism evidence="10">
    <name type="scientific">hydrothermal vent metagenome</name>
    <dbReference type="NCBI Taxonomy" id="652676"/>
    <lineage>
        <taxon>unclassified sequences</taxon>
        <taxon>metagenomes</taxon>
        <taxon>ecological metagenomes</taxon>
    </lineage>
</organism>
<dbReference type="EC" id="2.7.4.25" evidence="2"/>
<keyword evidence="6" id="KW-0067">ATP-binding</keyword>
<comment type="catalytic activity">
    <reaction evidence="7">
        <text>dCMP + ATP = dCDP + ADP</text>
        <dbReference type="Rhea" id="RHEA:25094"/>
        <dbReference type="ChEBI" id="CHEBI:30616"/>
        <dbReference type="ChEBI" id="CHEBI:57566"/>
        <dbReference type="ChEBI" id="CHEBI:58593"/>
        <dbReference type="ChEBI" id="CHEBI:456216"/>
        <dbReference type="EC" id="2.7.4.25"/>
    </reaction>
</comment>
<dbReference type="InterPro" id="IPR011994">
    <property type="entry name" value="Cytidylate_kinase_dom"/>
</dbReference>
<dbReference type="CDD" id="cd02020">
    <property type="entry name" value="CMPK"/>
    <property type="match status" value="1"/>
</dbReference>
<dbReference type="InterPro" id="IPR027417">
    <property type="entry name" value="P-loop_NTPase"/>
</dbReference>
<dbReference type="Pfam" id="PF02224">
    <property type="entry name" value="Cytidylate_kin"/>
    <property type="match status" value="1"/>
</dbReference>
<keyword evidence="4" id="KW-0547">Nucleotide-binding</keyword>
<evidence type="ECO:0000256" key="1">
    <source>
        <dbReference type="ARBA" id="ARBA00009427"/>
    </source>
</evidence>
<dbReference type="Gene3D" id="3.40.50.300">
    <property type="entry name" value="P-loop containing nucleotide triphosphate hydrolases"/>
    <property type="match status" value="1"/>
</dbReference>
<dbReference type="InterPro" id="IPR003136">
    <property type="entry name" value="Cytidylate_kin"/>
</dbReference>
<dbReference type="GO" id="GO:0005524">
    <property type="term" value="F:ATP binding"/>
    <property type="evidence" value="ECO:0007669"/>
    <property type="project" value="UniProtKB-KW"/>
</dbReference>
<proteinExistence type="inferred from homology"/>
<keyword evidence="3 10" id="KW-0808">Transferase</keyword>
<evidence type="ECO:0000256" key="8">
    <source>
        <dbReference type="ARBA" id="ARBA00048478"/>
    </source>
</evidence>
<evidence type="ECO:0000256" key="5">
    <source>
        <dbReference type="ARBA" id="ARBA00022777"/>
    </source>
</evidence>
<evidence type="ECO:0000256" key="4">
    <source>
        <dbReference type="ARBA" id="ARBA00022741"/>
    </source>
</evidence>
<comment type="similarity">
    <text evidence="1">Belongs to the cytidylate kinase family. Type 1 subfamily.</text>
</comment>
<comment type="catalytic activity">
    <reaction evidence="8">
        <text>CMP + ATP = CDP + ADP</text>
        <dbReference type="Rhea" id="RHEA:11600"/>
        <dbReference type="ChEBI" id="CHEBI:30616"/>
        <dbReference type="ChEBI" id="CHEBI:58069"/>
        <dbReference type="ChEBI" id="CHEBI:60377"/>
        <dbReference type="ChEBI" id="CHEBI:456216"/>
        <dbReference type="EC" id="2.7.4.25"/>
    </reaction>
</comment>
<feature type="domain" description="Cytidylate kinase" evidence="9">
    <location>
        <begin position="8"/>
        <end position="150"/>
    </location>
</feature>
<evidence type="ECO:0000256" key="3">
    <source>
        <dbReference type="ARBA" id="ARBA00022679"/>
    </source>
</evidence>
<dbReference type="AlphaFoldDB" id="A0A3B0VN84"/>
<sequence>MNQRPDIITIDGPSGSGKSTLSRLLAAELGYTYLDTGAMYRAVGLQVKNRHIDLEDDRSLKGLLTGLELELLPGGGDSVVILDGHDVSRAIRSAEMGMMASKVSGKPLVRERLTALQRQMAAKGRVVAEGRDTGTVVFPLARYKFFLEAAA</sequence>
<feature type="non-terminal residue" evidence="10">
    <location>
        <position position="151"/>
    </location>
</feature>
<accession>A0A3B0VN84</accession>
<evidence type="ECO:0000256" key="6">
    <source>
        <dbReference type="ARBA" id="ARBA00022840"/>
    </source>
</evidence>
<evidence type="ECO:0000256" key="7">
    <source>
        <dbReference type="ARBA" id="ARBA00047615"/>
    </source>
</evidence>
<reference evidence="10" key="1">
    <citation type="submission" date="2018-06" db="EMBL/GenBank/DDBJ databases">
        <authorList>
            <person name="Zhirakovskaya E."/>
        </authorList>
    </citation>
    <scope>NUCLEOTIDE SEQUENCE</scope>
</reference>
<gene>
    <name evidence="10" type="ORF">MNBD_DELTA03-1861</name>
</gene>